<evidence type="ECO:0000256" key="6">
    <source>
        <dbReference type="SAM" id="MobiDB-lite"/>
    </source>
</evidence>
<dbReference type="Pfam" id="PF00355">
    <property type="entry name" value="Rieske"/>
    <property type="match status" value="1"/>
</dbReference>
<gene>
    <name evidence="8" type="ORF">Aple_004040</name>
</gene>
<evidence type="ECO:0000256" key="2">
    <source>
        <dbReference type="ARBA" id="ARBA00022723"/>
    </source>
</evidence>
<dbReference type="PROSITE" id="PS51296">
    <property type="entry name" value="RIESKE"/>
    <property type="match status" value="1"/>
</dbReference>
<dbReference type="Gene3D" id="2.102.10.10">
    <property type="entry name" value="Rieske [2Fe-2S] iron-sulphur domain"/>
    <property type="match status" value="1"/>
</dbReference>
<dbReference type="GO" id="GO:0004497">
    <property type="term" value="F:monooxygenase activity"/>
    <property type="evidence" value="ECO:0007669"/>
    <property type="project" value="UniProtKB-ARBA"/>
</dbReference>
<keyword evidence="4" id="KW-0408">Iron</keyword>
<dbReference type="EMBL" id="BLAF01000004">
    <property type="protein sequence ID" value="GES17509.1"/>
    <property type="molecule type" value="Genomic_DNA"/>
</dbReference>
<evidence type="ECO:0000256" key="1">
    <source>
        <dbReference type="ARBA" id="ARBA00022714"/>
    </source>
</evidence>
<name>A0A5M3XBE0_9ACTN</name>
<feature type="region of interest" description="Disordered" evidence="6">
    <location>
        <begin position="1"/>
        <end position="25"/>
    </location>
</feature>
<evidence type="ECO:0000259" key="7">
    <source>
        <dbReference type="PROSITE" id="PS51296"/>
    </source>
</evidence>
<evidence type="ECO:0000313" key="8">
    <source>
        <dbReference type="EMBL" id="GES17509.1"/>
    </source>
</evidence>
<evidence type="ECO:0000313" key="9">
    <source>
        <dbReference type="Proteomes" id="UP000377595"/>
    </source>
</evidence>
<dbReference type="GO" id="GO:0016705">
    <property type="term" value="F:oxidoreductase activity, acting on paired donors, with incorporation or reduction of molecular oxygen"/>
    <property type="evidence" value="ECO:0007669"/>
    <property type="project" value="UniProtKB-ARBA"/>
</dbReference>
<sequence>MTTVLPPEPLADRARTLTPFETGPGTPAGRYLRSFWQPIARSVDLEAGQAQPVTIMSEELTLFRGESGRPVVMDALCPHRLTKLSIGNVEGDAIRCQFHGWKFGADGRCVEAPLQTPALLERVTIGTRPVREEFGLIFVYLGEGPEPEFPDIAAYSRAHGYGLASAPVLEAEVYRRYCNWYLNHENSMDLAHVPYTHALSANPELTRTGFSGDAAVVRDFTVERLEYGVRVEEVDDEGLHARVTVLFPNVMHLIIPMRIGTLENLYWRVPIDDESHKGFGIMSIHTDEEGAREWRQTQKELEEVAAKYPLTEDCAQQIIRGEKRLIDFVDHPKLQGIEDALTQQAMRHIADANLQNLGRSDRAILQLRRMFLSRVAEFVAGEPSASDIWPS</sequence>
<keyword evidence="3" id="KW-0560">Oxidoreductase</keyword>
<evidence type="ECO:0000256" key="3">
    <source>
        <dbReference type="ARBA" id="ARBA00023002"/>
    </source>
</evidence>
<evidence type="ECO:0000256" key="5">
    <source>
        <dbReference type="ARBA" id="ARBA00023014"/>
    </source>
</evidence>
<dbReference type="Proteomes" id="UP000377595">
    <property type="component" value="Unassembled WGS sequence"/>
</dbReference>
<dbReference type="GO" id="GO:0051537">
    <property type="term" value="F:2 iron, 2 sulfur cluster binding"/>
    <property type="evidence" value="ECO:0007669"/>
    <property type="project" value="UniProtKB-KW"/>
</dbReference>
<keyword evidence="9" id="KW-1185">Reference proteome</keyword>
<dbReference type="Gene3D" id="3.90.380.10">
    <property type="entry name" value="Naphthalene 1,2-dioxygenase Alpha Subunit, Chain A, domain 1"/>
    <property type="match status" value="1"/>
</dbReference>
<reference evidence="8 9" key="1">
    <citation type="submission" date="2019-10" db="EMBL/GenBank/DDBJ databases">
        <title>Whole genome shotgun sequence of Acrocarpospora pleiomorpha NBRC 16267.</title>
        <authorList>
            <person name="Ichikawa N."/>
            <person name="Kimura A."/>
            <person name="Kitahashi Y."/>
            <person name="Komaki H."/>
            <person name="Oguchi A."/>
        </authorList>
    </citation>
    <scope>NUCLEOTIDE SEQUENCE [LARGE SCALE GENOMIC DNA]</scope>
    <source>
        <strain evidence="8 9">NBRC 16267</strain>
    </source>
</reference>
<evidence type="ECO:0000256" key="4">
    <source>
        <dbReference type="ARBA" id="ARBA00023004"/>
    </source>
</evidence>
<dbReference type="SUPFAM" id="SSF50022">
    <property type="entry name" value="ISP domain"/>
    <property type="match status" value="1"/>
</dbReference>
<dbReference type="PANTHER" id="PTHR21266:SF59">
    <property type="entry name" value="BLR4922 PROTEIN"/>
    <property type="match status" value="1"/>
</dbReference>
<comment type="caution">
    <text evidence="8">The sequence shown here is derived from an EMBL/GenBank/DDBJ whole genome shotgun (WGS) entry which is preliminary data.</text>
</comment>
<dbReference type="RefSeq" id="WP_170321236.1">
    <property type="nucleotide sequence ID" value="NZ_BAAAHM010000001.1"/>
</dbReference>
<protein>
    <submittedName>
        <fullName evidence="8">Ring-hydroxylating oxygenase subunit alpha</fullName>
    </submittedName>
</protein>
<dbReference type="PANTHER" id="PTHR21266">
    <property type="entry name" value="IRON-SULFUR DOMAIN CONTAINING PROTEIN"/>
    <property type="match status" value="1"/>
</dbReference>
<dbReference type="GO" id="GO:0046872">
    <property type="term" value="F:metal ion binding"/>
    <property type="evidence" value="ECO:0007669"/>
    <property type="project" value="UniProtKB-KW"/>
</dbReference>
<keyword evidence="5" id="KW-0411">Iron-sulfur</keyword>
<dbReference type="InterPro" id="IPR036922">
    <property type="entry name" value="Rieske_2Fe-2S_sf"/>
</dbReference>
<dbReference type="InterPro" id="IPR050584">
    <property type="entry name" value="Cholesterol_7-desaturase"/>
</dbReference>
<keyword evidence="2" id="KW-0479">Metal-binding</keyword>
<dbReference type="SUPFAM" id="SSF55961">
    <property type="entry name" value="Bet v1-like"/>
    <property type="match status" value="1"/>
</dbReference>
<accession>A0A5M3XBE0</accession>
<keyword evidence="1" id="KW-0001">2Fe-2S</keyword>
<proteinExistence type="predicted"/>
<dbReference type="InterPro" id="IPR017941">
    <property type="entry name" value="Rieske_2Fe-2S"/>
</dbReference>
<organism evidence="8 9">
    <name type="scientific">Acrocarpospora pleiomorpha</name>
    <dbReference type="NCBI Taxonomy" id="90975"/>
    <lineage>
        <taxon>Bacteria</taxon>
        <taxon>Bacillati</taxon>
        <taxon>Actinomycetota</taxon>
        <taxon>Actinomycetes</taxon>
        <taxon>Streptosporangiales</taxon>
        <taxon>Streptosporangiaceae</taxon>
        <taxon>Acrocarpospora</taxon>
    </lineage>
</organism>
<dbReference type="AlphaFoldDB" id="A0A5M3XBE0"/>
<feature type="domain" description="Rieske" evidence="7">
    <location>
        <begin position="36"/>
        <end position="139"/>
    </location>
</feature>